<keyword evidence="2" id="KW-1185">Reference proteome</keyword>
<dbReference type="Proteomes" id="UP000054279">
    <property type="component" value="Unassembled WGS sequence"/>
</dbReference>
<reference evidence="1 2" key="1">
    <citation type="submission" date="2014-06" db="EMBL/GenBank/DDBJ databases">
        <title>Evolutionary Origins and Diversification of the Mycorrhizal Mutualists.</title>
        <authorList>
            <consortium name="DOE Joint Genome Institute"/>
            <consortium name="Mycorrhizal Genomics Consortium"/>
            <person name="Kohler A."/>
            <person name="Kuo A."/>
            <person name="Nagy L.G."/>
            <person name="Floudas D."/>
            <person name="Copeland A."/>
            <person name="Barry K.W."/>
            <person name="Cichocki N."/>
            <person name="Veneault-Fourrey C."/>
            <person name="LaButti K."/>
            <person name="Lindquist E.A."/>
            <person name="Lipzen A."/>
            <person name="Lundell T."/>
            <person name="Morin E."/>
            <person name="Murat C."/>
            <person name="Riley R."/>
            <person name="Ohm R."/>
            <person name="Sun H."/>
            <person name="Tunlid A."/>
            <person name="Henrissat B."/>
            <person name="Grigoriev I.V."/>
            <person name="Hibbett D.S."/>
            <person name="Martin F."/>
        </authorList>
    </citation>
    <scope>NUCLEOTIDE SEQUENCE [LARGE SCALE GENOMIC DNA]</scope>
    <source>
        <strain evidence="1 2">SS14</strain>
    </source>
</reference>
<gene>
    <name evidence="1" type="ORF">M422DRAFT_781994</name>
</gene>
<sequence>MGCGLTSRYRVDRRRQRILTMASMYGGTVRAPTPKMWDVWTNGPGQQNWNDMMPLAVEILKDESEVDTPPPPTSTFRYRTPRGELMDDFNDLRRRIGPLFALPLSRRPRTTAPSTHVSGPRSTDDDRDLRVTVLVAMPFQSIPENYATEKEIIPDVALGTANIPWDGVTAQI</sequence>
<name>A0A0C9VHB8_SPHS4</name>
<dbReference type="HOGENOM" id="CLU_1556268_0_0_1"/>
<accession>A0A0C9VHB8</accession>
<dbReference type="AlphaFoldDB" id="A0A0C9VHB8"/>
<dbReference type="OrthoDB" id="3266547at2759"/>
<evidence type="ECO:0000313" key="2">
    <source>
        <dbReference type="Proteomes" id="UP000054279"/>
    </source>
</evidence>
<protein>
    <submittedName>
        <fullName evidence="1">Uncharacterized protein</fullName>
    </submittedName>
</protein>
<evidence type="ECO:0000313" key="1">
    <source>
        <dbReference type="EMBL" id="KIJ36940.1"/>
    </source>
</evidence>
<proteinExistence type="predicted"/>
<dbReference type="EMBL" id="KN837173">
    <property type="protein sequence ID" value="KIJ36940.1"/>
    <property type="molecule type" value="Genomic_DNA"/>
</dbReference>
<organism evidence="1 2">
    <name type="scientific">Sphaerobolus stellatus (strain SS14)</name>
    <dbReference type="NCBI Taxonomy" id="990650"/>
    <lineage>
        <taxon>Eukaryota</taxon>
        <taxon>Fungi</taxon>
        <taxon>Dikarya</taxon>
        <taxon>Basidiomycota</taxon>
        <taxon>Agaricomycotina</taxon>
        <taxon>Agaricomycetes</taxon>
        <taxon>Phallomycetidae</taxon>
        <taxon>Geastrales</taxon>
        <taxon>Sphaerobolaceae</taxon>
        <taxon>Sphaerobolus</taxon>
    </lineage>
</organism>